<dbReference type="InterPro" id="IPR039204">
    <property type="entry name" value="MRS2-like"/>
</dbReference>
<keyword evidence="4 10" id="KW-0812">Transmembrane</keyword>
<dbReference type="GO" id="GO:0005743">
    <property type="term" value="C:mitochondrial inner membrane"/>
    <property type="evidence" value="ECO:0007669"/>
    <property type="project" value="UniProtKB-SubCell"/>
</dbReference>
<evidence type="ECO:0000313" key="12">
    <source>
        <dbReference type="Proteomes" id="UP001210925"/>
    </source>
</evidence>
<keyword evidence="12" id="KW-1185">Reference proteome</keyword>
<dbReference type="Pfam" id="PF22099">
    <property type="entry name" value="MRS2-like"/>
    <property type="match status" value="2"/>
</dbReference>
<comment type="subcellular location">
    <subcellularLocation>
        <location evidence="1">Membrane</location>
        <topology evidence="1">Multi-pass membrane protein</topology>
    </subcellularLocation>
    <subcellularLocation>
        <location evidence="10">Mitochondrion inner membrane</location>
        <topology evidence="10">Multi-pass membrane protein</topology>
    </subcellularLocation>
</comment>
<dbReference type="Gene3D" id="2.40.128.330">
    <property type="match status" value="1"/>
</dbReference>
<keyword evidence="6" id="KW-0809">Transit peptide</keyword>
<dbReference type="GO" id="GO:0015095">
    <property type="term" value="F:magnesium ion transmembrane transporter activity"/>
    <property type="evidence" value="ECO:0007669"/>
    <property type="project" value="TreeGrafter"/>
</dbReference>
<evidence type="ECO:0000256" key="3">
    <source>
        <dbReference type="ARBA" id="ARBA00022448"/>
    </source>
</evidence>
<organism evidence="11 12">
    <name type="scientific">Boothiomyces macroporosus</name>
    <dbReference type="NCBI Taxonomy" id="261099"/>
    <lineage>
        <taxon>Eukaryota</taxon>
        <taxon>Fungi</taxon>
        <taxon>Fungi incertae sedis</taxon>
        <taxon>Chytridiomycota</taxon>
        <taxon>Chytridiomycota incertae sedis</taxon>
        <taxon>Chytridiomycetes</taxon>
        <taxon>Rhizophydiales</taxon>
        <taxon>Terramycetaceae</taxon>
        <taxon>Boothiomyces</taxon>
    </lineage>
</organism>
<gene>
    <name evidence="11" type="primary">MRS2</name>
    <name evidence="11" type="ORF">HK103_000768</name>
</gene>
<comment type="similarity">
    <text evidence="2 10">Belongs to the CorA metal ion transporter (MIT) (TC 1.A.35) family.</text>
</comment>
<keyword evidence="10" id="KW-0999">Mitochondrion inner membrane</keyword>
<dbReference type="CDD" id="cd12823">
    <property type="entry name" value="Mrs2_Mfm1p-like"/>
    <property type="match status" value="1"/>
</dbReference>
<feature type="transmembrane region" description="Helical" evidence="10">
    <location>
        <begin position="243"/>
        <end position="269"/>
    </location>
</feature>
<reference evidence="11" key="1">
    <citation type="submission" date="2020-05" db="EMBL/GenBank/DDBJ databases">
        <title>Phylogenomic resolution of chytrid fungi.</title>
        <authorList>
            <person name="Stajich J.E."/>
            <person name="Amses K."/>
            <person name="Simmons R."/>
            <person name="Seto K."/>
            <person name="Myers J."/>
            <person name="Bonds A."/>
            <person name="Quandt C.A."/>
            <person name="Barry K."/>
            <person name="Liu P."/>
            <person name="Grigoriev I."/>
            <person name="Longcore J.E."/>
            <person name="James T.Y."/>
        </authorList>
    </citation>
    <scope>NUCLEOTIDE SEQUENCE</scope>
    <source>
        <strain evidence="11">PLAUS21</strain>
    </source>
</reference>
<dbReference type="Gene3D" id="1.20.58.340">
    <property type="entry name" value="Magnesium transport protein CorA, transmembrane region"/>
    <property type="match status" value="1"/>
</dbReference>
<dbReference type="PANTHER" id="PTHR13890:SF0">
    <property type="entry name" value="MAGNESIUM TRANSPORTER MRS2 HOMOLOG, MITOCHONDRIAL"/>
    <property type="match status" value="1"/>
</dbReference>
<evidence type="ECO:0000256" key="8">
    <source>
        <dbReference type="ARBA" id="ARBA00023065"/>
    </source>
</evidence>
<evidence type="ECO:0000256" key="9">
    <source>
        <dbReference type="ARBA" id="ARBA00023136"/>
    </source>
</evidence>
<proteinExistence type="inferred from homology"/>
<keyword evidence="7 10" id="KW-1133">Transmembrane helix</keyword>
<comment type="caution">
    <text evidence="11">The sequence shown here is derived from an EMBL/GenBank/DDBJ whole genome shotgun (WGS) entry which is preliminary data.</text>
</comment>
<evidence type="ECO:0000313" key="11">
    <source>
        <dbReference type="EMBL" id="KAJ3253274.1"/>
    </source>
</evidence>
<name>A0AAD5UB48_9FUNG</name>
<protein>
    <recommendedName>
        <fullName evidence="10">Magnesium transporter</fullName>
    </recommendedName>
</protein>
<evidence type="ECO:0000256" key="4">
    <source>
        <dbReference type="ARBA" id="ARBA00022692"/>
    </source>
</evidence>
<evidence type="ECO:0000256" key="2">
    <source>
        <dbReference type="ARBA" id="ARBA00009765"/>
    </source>
</evidence>
<evidence type="ECO:0000256" key="5">
    <source>
        <dbReference type="ARBA" id="ARBA00022842"/>
    </source>
</evidence>
<dbReference type="PANTHER" id="PTHR13890">
    <property type="entry name" value="RNA SPLICING PROTEIN MRS2, MITOCHONDRIAL"/>
    <property type="match status" value="1"/>
</dbReference>
<dbReference type="Proteomes" id="UP001210925">
    <property type="component" value="Unassembled WGS sequence"/>
</dbReference>
<evidence type="ECO:0000256" key="7">
    <source>
        <dbReference type="ARBA" id="ARBA00022989"/>
    </source>
</evidence>
<evidence type="ECO:0000256" key="6">
    <source>
        <dbReference type="ARBA" id="ARBA00022946"/>
    </source>
</evidence>
<dbReference type="EMBL" id="JADGKB010000114">
    <property type="protein sequence ID" value="KAJ3253274.1"/>
    <property type="molecule type" value="Genomic_DNA"/>
</dbReference>
<accession>A0AAD5UB48</accession>
<dbReference type="AlphaFoldDB" id="A0AAD5UB48"/>
<evidence type="ECO:0000256" key="1">
    <source>
        <dbReference type="ARBA" id="ARBA00004141"/>
    </source>
</evidence>
<keyword evidence="5 10" id="KW-0460">Magnesium</keyword>
<keyword evidence="10" id="KW-0496">Mitochondrion</keyword>
<keyword evidence="3 10" id="KW-0813">Transport</keyword>
<keyword evidence="9 10" id="KW-0472">Membrane</keyword>
<sequence length="310" mass="36092">MARPLRIFSQLNTLKRGIATIPKDHFEFARLKYSDFTLQTQRLYKKDLAHIGLKLRDVRSLDNALPTILPRKLAILVNMGQYRGIIKHDEVLLVQTEEIEDFSKKLQYFLETFHLDDLEQEYSKELPLANKCISSIGKFTITDLKLVLQMKNRLNESKHKVEAVLLALQRVLDNDEDMIQMYISEKHVNQSRDIEDHQEVELLFENYYYRLQELLIRYQALLKRISSTEEIVNLEKSIRRNDILLFELQVTSCAVVFSFGAFIASIFGMNLVSGFESNPTAFYSVLLFVSGCLIVGFGALKRLIMRKFKI</sequence>
<keyword evidence="8 10" id="KW-0406">Ion transport</keyword>
<evidence type="ECO:0000256" key="10">
    <source>
        <dbReference type="RuleBase" id="RU366042"/>
    </source>
</evidence>
<feature type="transmembrane region" description="Helical" evidence="10">
    <location>
        <begin position="281"/>
        <end position="300"/>
    </location>
</feature>